<comment type="catalytic activity">
    <reaction evidence="12">
        <text>ATP + H2O = ADP + phosphate + H(+)</text>
        <dbReference type="Rhea" id="RHEA:13065"/>
        <dbReference type="ChEBI" id="CHEBI:15377"/>
        <dbReference type="ChEBI" id="CHEBI:15378"/>
        <dbReference type="ChEBI" id="CHEBI:30616"/>
        <dbReference type="ChEBI" id="CHEBI:43474"/>
        <dbReference type="ChEBI" id="CHEBI:456216"/>
    </reaction>
</comment>
<dbReference type="InterPro" id="IPR014001">
    <property type="entry name" value="Helicase_ATP-bd"/>
</dbReference>
<keyword evidence="3" id="KW-0547">Nucleotide-binding</keyword>
<dbReference type="SMART" id="SM00487">
    <property type="entry name" value="DEXDc"/>
    <property type="match status" value="1"/>
</dbReference>
<dbReference type="InterPro" id="IPR011545">
    <property type="entry name" value="DEAD/DEAH_box_helicase_dom"/>
</dbReference>
<evidence type="ECO:0000256" key="5">
    <source>
        <dbReference type="ARBA" id="ARBA00022806"/>
    </source>
</evidence>
<comment type="catalytic activity">
    <reaction evidence="10">
        <text>Couples ATP hydrolysis with the unwinding of duplex DNA by translocating in the 3'-5' direction.</text>
        <dbReference type="EC" id="5.6.2.4"/>
    </reaction>
</comment>
<gene>
    <name evidence="15" type="ORF">OSTLU_38543</name>
</gene>
<evidence type="ECO:0000256" key="12">
    <source>
        <dbReference type="ARBA" id="ARBA00049360"/>
    </source>
</evidence>
<dbReference type="RefSeq" id="XP_001417846.1">
    <property type="nucleotide sequence ID" value="XM_001417809.1"/>
</dbReference>
<evidence type="ECO:0000313" key="16">
    <source>
        <dbReference type="Proteomes" id="UP000001568"/>
    </source>
</evidence>
<dbReference type="GO" id="GO:0005737">
    <property type="term" value="C:cytoplasm"/>
    <property type="evidence" value="ECO:0007669"/>
    <property type="project" value="TreeGrafter"/>
</dbReference>
<dbReference type="Gramene" id="ABO96139">
    <property type="protein sequence ID" value="ABO96139"/>
    <property type="gene ID" value="OSTLU_38543"/>
</dbReference>
<protein>
    <recommendedName>
        <fullName evidence="11">DNA 3'-5' helicase</fullName>
        <ecNumber evidence="11">5.6.2.4</ecNumber>
    </recommendedName>
</protein>
<evidence type="ECO:0000256" key="9">
    <source>
        <dbReference type="ARBA" id="ARBA00023242"/>
    </source>
</evidence>
<evidence type="ECO:0000259" key="14">
    <source>
        <dbReference type="PROSITE" id="PS51194"/>
    </source>
</evidence>
<comment type="subcellular location">
    <subcellularLocation>
        <location evidence="1">Nucleus</location>
    </subcellularLocation>
</comment>
<feature type="domain" description="Helicase C-terminal" evidence="14">
    <location>
        <begin position="237"/>
        <end position="381"/>
    </location>
</feature>
<evidence type="ECO:0000256" key="2">
    <source>
        <dbReference type="ARBA" id="ARBA00005446"/>
    </source>
</evidence>
<dbReference type="GeneID" id="5002080"/>
<comment type="similarity">
    <text evidence="2">Belongs to the helicase family. RecQ subfamily.</text>
</comment>
<dbReference type="PROSITE" id="PS51192">
    <property type="entry name" value="HELICASE_ATP_BIND_1"/>
    <property type="match status" value="1"/>
</dbReference>
<keyword evidence="8" id="KW-0413">Isomerase</keyword>
<evidence type="ECO:0000256" key="11">
    <source>
        <dbReference type="ARBA" id="ARBA00034808"/>
    </source>
</evidence>
<dbReference type="KEGG" id="olu:OSTLU_38543"/>
<dbReference type="GO" id="GO:0003677">
    <property type="term" value="F:DNA binding"/>
    <property type="evidence" value="ECO:0007669"/>
    <property type="project" value="UniProtKB-KW"/>
</dbReference>
<dbReference type="GO" id="GO:0016787">
    <property type="term" value="F:hydrolase activity"/>
    <property type="evidence" value="ECO:0007669"/>
    <property type="project" value="UniProtKB-KW"/>
</dbReference>
<dbReference type="Pfam" id="PF00270">
    <property type="entry name" value="DEAD"/>
    <property type="match status" value="1"/>
</dbReference>
<evidence type="ECO:0000259" key="13">
    <source>
        <dbReference type="PROSITE" id="PS51192"/>
    </source>
</evidence>
<dbReference type="OMA" id="AYCYTIV"/>
<dbReference type="InterPro" id="IPR027417">
    <property type="entry name" value="P-loop_NTPase"/>
</dbReference>
<evidence type="ECO:0000256" key="4">
    <source>
        <dbReference type="ARBA" id="ARBA00022801"/>
    </source>
</evidence>
<dbReference type="CDD" id="cd18018">
    <property type="entry name" value="DEXHc_RecQ4-like"/>
    <property type="match status" value="1"/>
</dbReference>
<keyword evidence="16" id="KW-1185">Reference proteome</keyword>
<dbReference type="SUPFAM" id="SSF52540">
    <property type="entry name" value="P-loop containing nucleoside triphosphate hydrolases"/>
    <property type="match status" value="1"/>
</dbReference>
<keyword evidence="7" id="KW-0238">DNA-binding</keyword>
<dbReference type="GO" id="GO:0005524">
    <property type="term" value="F:ATP binding"/>
    <property type="evidence" value="ECO:0007669"/>
    <property type="project" value="UniProtKB-KW"/>
</dbReference>
<dbReference type="PROSITE" id="PS51194">
    <property type="entry name" value="HELICASE_CTER"/>
    <property type="match status" value="1"/>
</dbReference>
<evidence type="ECO:0000256" key="8">
    <source>
        <dbReference type="ARBA" id="ARBA00023235"/>
    </source>
</evidence>
<dbReference type="GO" id="GO:0043138">
    <property type="term" value="F:3'-5' DNA helicase activity"/>
    <property type="evidence" value="ECO:0007669"/>
    <property type="project" value="UniProtKB-EC"/>
</dbReference>
<evidence type="ECO:0000256" key="10">
    <source>
        <dbReference type="ARBA" id="ARBA00034617"/>
    </source>
</evidence>
<reference evidence="15 16" key="1">
    <citation type="journal article" date="2007" name="Proc. Natl. Acad. Sci. U.S.A.">
        <title>The tiny eukaryote Ostreococcus provides genomic insights into the paradox of plankton speciation.</title>
        <authorList>
            <person name="Palenik B."/>
            <person name="Grimwood J."/>
            <person name="Aerts A."/>
            <person name="Rouze P."/>
            <person name="Salamov A."/>
            <person name="Putnam N."/>
            <person name="Dupont C."/>
            <person name="Jorgensen R."/>
            <person name="Derelle E."/>
            <person name="Rombauts S."/>
            <person name="Zhou K."/>
            <person name="Otillar R."/>
            <person name="Merchant S.S."/>
            <person name="Podell S."/>
            <person name="Gaasterland T."/>
            <person name="Napoli C."/>
            <person name="Gendler K."/>
            <person name="Manuell A."/>
            <person name="Tai V."/>
            <person name="Vallon O."/>
            <person name="Piganeau G."/>
            <person name="Jancek S."/>
            <person name="Heijde M."/>
            <person name="Jabbari K."/>
            <person name="Bowler C."/>
            <person name="Lohr M."/>
            <person name="Robbens S."/>
            <person name="Werner G."/>
            <person name="Dubchak I."/>
            <person name="Pazour G.J."/>
            <person name="Ren Q."/>
            <person name="Paulsen I."/>
            <person name="Delwiche C."/>
            <person name="Schmutz J."/>
            <person name="Rokhsar D."/>
            <person name="Van de Peer Y."/>
            <person name="Moreau H."/>
            <person name="Grigoriev I.V."/>
        </authorList>
    </citation>
    <scope>NUCLEOTIDE SEQUENCE [LARGE SCALE GENOMIC DNA]</scope>
    <source>
        <strain evidence="15 16">CCE9901</strain>
    </source>
</reference>
<evidence type="ECO:0000256" key="6">
    <source>
        <dbReference type="ARBA" id="ARBA00022840"/>
    </source>
</evidence>
<dbReference type="InterPro" id="IPR004589">
    <property type="entry name" value="DNA_helicase_ATP-dep_RecQ"/>
</dbReference>
<dbReference type="HOGENOM" id="CLU_001103_10_2_1"/>
<dbReference type="PANTHER" id="PTHR13710">
    <property type="entry name" value="DNA HELICASE RECQ FAMILY MEMBER"/>
    <property type="match status" value="1"/>
</dbReference>
<keyword evidence="6" id="KW-0067">ATP-binding</keyword>
<dbReference type="GO" id="GO:0009378">
    <property type="term" value="F:four-way junction helicase activity"/>
    <property type="evidence" value="ECO:0007669"/>
    <property type="project" value="TreeGrafter"/>
</dbReference>
<keyword evidence="4" id="KW-0378">Hydrolase</keyword>
<dbReference type="FunFam" id="3.40.50.300:FF:000772">
    <property type="entry name" value="ATP-dependent DNA helicase Q4"/>
    <property type="match status" value="1"/>
</dbReference>
<name>A4RY08_OSTLU</name>
<dbReference type="eggNOG" id="KOG0351">
    <property type="taxonomic scope" value="Eukaryota"/>
</dbReference>
<dbReference type="InterPro" id="IPR001650">
    <property type="entry name" value="Helicase_C-like"/>
</dbReference>
<evidence type="ECO:0000313" key="15">
    <source>
        <dbReference type="EMBL" id="ABO96139.1"/>
    </source>
</evidence>
<feature type="domain" description="Helicase ATP-binding" evidence="13">
    <location>
        <begin position="38"/>
        <end position="208"/>
    </location>
</feature>
<dbReference type="Proteomes" id="UP000001568">
    <property type="component" value="Chromosome 5"/>
</dbReference>
<dbReference type="Gene3D" id="3.40.50.300">
    <property type="entry name" value="P-loop containing nucleotide triphosphate hydrolases"/>
    <property type="match status" value="2"/>
</dbReference>
<keyword evidence="5" id="KW-0347">Helicase</keyword>
<proteinExistence type="inferred from homology"/>
<dbReference type="PANTHER" id="PTHR13710:SF108">
    <property type="entry name" value="ATP-DEPENDENT DNA HELICASE Q4"/>
    <property type="match status" value="1"/>
</dbReference>
<evidence type="ECO:0000256" key="7">
    <source>
        <dbReference type="ARBA" id="ARBA00023125"/>
    </source>
</evidence>
<dbReference type="Pfam" id="PF00271">
    <property type="entry name" value="Helicase_C"/>
    <property type="match status" value="1"/>
</dbReference>
<dbReference type="GO" id="GO:0005634">
    <property type="term" value="C:nucleus"/>
    <property type="evidence" value="ECO:0007669"/>
    <property type="project" value="UniProtKB-SubCell"/>
</dbReference>
<accession>A4RY08</accession>
<dbReference type="GO" id="GO:0000724">
    <property type="term" value="P:double-strand break repair via homologous recombination"/>
    <property type="evidence" value="ECO:0007669"/>
    <property type="project" value="TreeGrafter"/>
</dbReference>
<evidence type="ECO:0000256" key="3">
    <source>
        <dbReference type="ARBA" id="ARBA00022741"/>
    </source>
</evidence>
<dbReference type="EMBL" id="CP000585">
    <property type="protein sequence ID" value="ABO96139.1"/>
    <property type="molecule type" value="Genomic_DNA"/>
</dbReference>
<dbReference type="EC" id="5.6.2.4" evidence="11"/>
<dbReference type="OrthoDB" id="10261556at2759"/>
<evidence type="ECO:0000256" key="1">
    <source>
        <dbReference type="ARBA" id="ARBA00004123"/>
    </source>
</evidence>
<dbReference type="AlphaFoldDB" id="A4RY08"/>
<organism evidence="15 16">
    <name type="scientific">Ostreococcus lucimarinus (strain CCE9901)</name>
    <dbReference type="NCBI Taxonomy" id="436017"/>
    <lineage>
        <taxon>Eukaryota</taxon>
        <taxon>Viridiplantae</taxon>
        <taxon>Chlorophyta</taxon>
        <taxon>Mamiellophyceae</taxon>
        <taxon>Mamiellales</taxon>
        <taxon>Bathycoccaceae</taxon>
        <taxon>Ostreococcus</taxon>
    </lineage>
</organism>
<sequence>MQAAVLRAKSDPSEANLTEVLNRGFGHEQFRPGQLEIVQRVLRGENTLALLPTGAGKSLTYQLPALLLPGLTIVISPLLALMADQMDSLPPSLPGGALRSDMDRRDMWETLTRLRAGELKVLFVSPERLLNEHFVNDLQNVPGGVSLACIDEAHCVSEWSHNFRPAYHRLGRILNDRVQAQTTLALTATATKKTEVSLIKQLGIPSEGVMRNVRVRDNLILSVMRVPDVARERTLCHMLKHDELLQEGSIIVYTATQRDSERVASYLYNEGIKAKAYHAGQEPAQRRQTQAEFMMSRVRVVVATIAFGMGLDKSDVRAVINFSLPRSPEAYIQQAGRAGRDGAPAACVTFLDPKDYLRSRSLTFSDGVDRPSITRLLQSVFESGPVMKKAKDEAEWTPCVGALSASEMEIKLDMRIEAIETVLSCLDLWGEGLIRILPDIRSTCEAQFYGRSPAEIGKDCPLAAAIVKLVPKPKASMYKFKIVDACMHMQTGFEDVASQLKAMSKNDNVTYTLSDRAVGFEIVRAPPKDIIPLAKALADHCSEIEACSVGKLDALYNAMDEAANAEDEEAQGEHLRQCLAEYLNEDSDMLPSPPECVKQESQLLAPDIKTLLAHRSGGKVGGAGMMTARAIARVLHKLHSPAYPSKEWSRHHTWGRHAEVDFKVILSRAEEAIAKARGIDTGALK</sequence>
<dbReference type="GO" id="GO:0005694">
    <property type="term" value="C:chromosome"/>
    <property type="evidence" value="ECO:0007669"/>
    <property type="project" value="TreeGrafter"/>
</dbReference>
<keyword evidence="9" id="KW-0539">Nucleus</keyword>
<dbReference type="NCBIfam" id="TIGR00614">
    <property type="entry name" value="recQ_fam"/>
    <property type="match status" value="1"/>
</dbReference>
<dbReference type="STRING" id="436017.A4RY08"/>
<dbReference type="SMART" id="SM00490">
    <property type="entry name" value="HELICc"/>
    <property type="match status" value="1"/>
</dbReference>